<dbReference type="EMBL" id="HBIN01001722">
    <property type="protein sequence ID" value="CAE0430711.1"/>
    <property type="molecule type" value="Transcribed_RNA"/>
</dbReference>
<dbReference type="AlphaFoldDB" id="A0A7S3LI17"/>
<gene>
    <name evidence="3" type="ORF">ASTO00021_LOCUS1072</name>
</gene>
<evidence type="ECO:0000259" key="2">
    <source>
        <dbReference type="Pfam" id="PF07059"/>
    </source>
</evidence>
<dbReference type="InterPro" id="IPR009769">
    <property type="entry name" value="EDR2_C"/>
</dbReference>
<proteinExistence type="predicted"/>
<reference evidence="3" key="1">
    <citation type="submission" date="2021-01" db="EMBL/GenBank/DDBJ databases">
        <authorList>
            <person name="Corre E."/>
            <person name="Pelletier E."/>
            <person name="Niang G."/>
            <person name="Scheremetjew M."/>
            <person name="Finn R."/>
            <person name="Kale V."/>
            <person name="Holt S."/>
            <person name="Cochrane G."/>
            <person name="Meng A."/>
            <person name="Brown T."/>
            <person name="Cohen L."/>
        </authorList>
    </citation>
    <scope>NUCLEOTIDE SEQUENCE</scope>
    <source>
        <strain evidence="3">GSBS06</strain>
    </source>
</reference>
<dbReference type="InterPro" id="IPR045096">
    <property type="entry name" value="EDR2-like"/>
</dbReference>
<feature type="domain" description="Protein ENHANCED DISEASE RESISTANCE 2 C-terminal" evidence="2">
    <location>
        <begin position="24"/>
        <end position="316"/>
    </location>
</feature>
<sequence>MDEVQHLYDLTNPGTVTETQWKATKDVRGLKIRGRGYLTNKVKVAPEEPIFELVANDLYKSKERYDHVLSHPENRVAKALKAGQNTPFVFAVNFQVPGPPYYSYVVYFTCSESALFGLDEIGSEPDFDDLDVEEKEDDSSSSITSETQKKKQVPSKTQSKLRRTDSKKLKTKVDPDPNLSKQVDVETLAGTPEFEKLRQCAFERLCWQFFRGDDDKFRDGRFKIIPQIVSGPLLVKSVVPSNKPAVLGNRLKQRYYRGPGYLELCIDIGSNSIAKHVTRISTNASKYMVVDIFIVLEAKEIEELPERLLAVFRAVKCDLSRAMPLEKP</sequence>
<organism evidence="3">
    <name type="scientific">Aplanochytrium stocchinoi</name>
    <dbReference type="NCBI Taxonomy" id="215587"/>
    <lineage>
        <taxon>Eukaryota</taxon>
        <taxon>Sar</taxon>
        <taxon>Stramenopiles</taxon>
        <taxon>Bigyra</taxon>
        <taxon>Labyrinthulomycetes</taxon>
        <taxon>Thraustochytrida</taxon>
        <taxon>Thraustochytriidae</taxon>
        <taxon>Aplanochytrium</taxon>
    </lineage>
</organism>
<evidence type="ECO:0000256" key="1">
    <source>
        <dbReference type="SAM" id="MobiDB-lite"/>
    </source>
</evidence>
<dbReference type="PANTHER" id="PTHR12136:SF41">
    <property type="entry name" value="PLECKSTRIN HOMOLOGY (PH) AND LIPID-BINDING START DOMAINS-CONTAINING PROTEIN"/>
    <property type="match status" value="1"/>
</dbReference>
<accession>A0A7S3LI17</accession>
<feature type="compositionally biased region" description="Acidic residues" evidence="1">
    <location>
        <begin position="126"/>
        <end position="139"/>
    </location>
</feature>
<protein>
    <recommendedName>
        <fullName evidence="2">Protein ENHANCED DISEASE RESISTANCE 2 C-terminal domain-containing protein</fullName>
    </recommendedName>
</protein>
<dbReference type="Pfam" id="PF07059">
    <property type="entry name" value="EDR2_C"/>
    <property type="match status" value="1"/>
</dbReference>
<evidence type="ECO:0000313" key="3">
    <source>
        <dbReference type="EMBL" id="CAE0430711.1"/>
    </source>
</evidence>
<feature type="region of interest" description="Disordered" evidence="1">
    <location>
        <begin position="126"/>
        <end position="178"/>
    </location>
</feature>
<dbReference type="PANTHER" id="PTHR12136">
    <property type="entry name" value="ENHANCED DISEASE RESISTANCE-RELATED"/>
    <property type="match status" value="1"/>
</dbReference>
<name>A0A7S3LI17_9STRA</name>
<feature type="compositionally biased region" description="Basic and acidic residues" evidence="1">
    <location>
        <begin position="162"/>
        <end position="175"/>
    </location>
</feature>